<dbReference type="GO" id="GO:0016787">
    <property type="term" value="F:hydrolase activity"/>
    <property type="evidence" value="ECO:0007669"/>
    <property type="project" value="UniProtKB-KW"/>
</dbReference>
<organism evidence="8 9">
    <name type="scientific">Ancylostoma caninum</name>
    <name type="common">Dog hookworm</name>
    <dbReference type="NCBI Taxonomy" id="29170"/>
    <lineage>
        <taxon>Eukaryota</taxon>
        <taxon>Metazoa</taxon>
        <taxon>Ecdysozoa</taxon>
        <taxon>Nematoda</taxon>
        <taxon>Chromadorea</taxon>
        <taxon>Rhabditida</taxon>
        <taxon>Rhabditina</taxon>
        <taxon>Rhabditomorpha</taxon>
        <taxon>Strongyloidea</taxon>
        <taxon>Ancylostomatidae</taxon>
        <taxon>Ancylostomatinae</taxon>
        <taxon>Ancylostoma</taxon>
    </lineage>
</organism>
<keyword evidence="2" id="KW-0547">Nucleotide-binding</keyword>
<evidence type="ECO:0000256" key="4">
    <source>
        <dbReference type="ARBA" id="ARBA00022806"/>
    </source>
</evidence>
<dbReference type="SUPFAM" id="SSF52540">
    <property type="entry name" value="P-loop containing nucleoside triphosphate hydrolases"/>
    <property type="match status" value="1"/>
</dbReference>
<dbReference type="EMBL" id="JOJR01000069">
    <property type="protein sequence ID" value="RCN47029.1"/>
    <property type="molecule type" value="Genomic_DNA"/>
</dbReference>
<dbReference type="InterPro" id="IPR050534">
    <property type="entry name" value="Coronavir_polyprotein_1ab"/>
</dbReference>
<feature type="domain" description="DNA2/NAM7 helicase helicase" evidence="6">
    <location>
        <begin position="236"/>
        <end position="475"/>
    </location>
</feature>
<keyword evidence="9" id="KW-1185">Reference proteome</keyword>
<evidence type="ECO:0000256" key="1">
    <source>
        <dbReference type="ARBA" id="ARBA00007913"/>
    </source>
</evidence>
<evidence type="ECO:0000256" key="5">
    <source>
        <dbReference type="ARBA" id="ARBA00022840"/>
    </source>
</evidence>
<protein>
    <recommendedName>
        <fullName evidence="10">DNA2/NAM7 helicase-like C-terminal domain-containing protein</fullName>
    </recommendedName>
</protein>
<accession>A0A368GUQ2</accession>
<dbReference type="InterPro" id="IPR041677">
    <property type="entry name" value="DNA2/NAM7_AAA_11"/>
</dbReference>
<keyword evidence="5" id="KW-0067">ATP-binding</keyword>
<sequence>MESRIPRIVVVHGRYPVLSKSCTTFNIRNTSKEHQELVKSKLHKFDLFEKGPNEVIRFLGPLYSTACGTIAAAITDTIDTSTHSAIWTSPNLNSFPVLVNFRVPIKKKTGWAVGRPILGAYEADFLQGQIVSIEMTSDFLRVTAKLDTSDGVRFRMYILNSTNRRVSVGTTLHTLDERANPVLAMLESASLARLFRPDSLGWQSARALLAGDVELKGTECSEKTAITVNVAGSQVQLNEDQVNAVNLFNKEFPILVVDSAYGAGKSLCTAVMAKEAVEKGQTILVAVVQNSALDVIGAKIAQLQSKHIKAVRYVNEILAQDATTSSPFALHTLMENFHITHRHLLTDSLYRKFERFSEGRRQMREFMFTGVQGHVVTSEHKKLMFLEERTSSDVKVLIRYFLKLYKPNIYLCTISAALNLTLKKGNWRIIGNSWKSILLDEASMIPEAALMTLMSRFQGARVTLIGDSKQLPPYIGIHNIPLAVAVSSRSVLDVVRENGSVPMCRVRIVYRPHKEMMQLNSSIFYDGSLTCGTPPHLRQALLTKVKMPNPKIPVALVDVPSLSVKSVTGSHSNTVEANAANMLTRLLIAKGMNPADILVICLYRDQKFMCENKLQGTGVIIGTVDSAQGKEQSVVIVCTTRTHVQNSTAASFFSDARRLNVALSRARDGMFIIASPYFFADNTNMETRNPMVQGKQRHRLALL</sequence>
<evidence type="ECO:0000256" key="2">
    <source>
        <dbReference type="ARBA" id="ARBA00022741"/>
    </source>
</evidence>
<dbReference type="OrthoDB" id="5813042at2759"/>
<evidence type="ECO:0000313" key="9">
    <source>
        <dbReference type="Proteomes" id="UP000252519"/>
    </source>
</evidence>
<dbReference type="Pfam" id="PF13086">
    <property type="entry name" value="AAA_11"/>
    <property type="match status" value="1"/>
</dbReference>
<keyword evidence="3" id="KW-0378">Hydrolase</keyword>
<proteinExistence type="inferred from homology"/>
<dbReference type="Gene3D" id="3.40.50.300">
    <property type="entry name" value="P-loop containing nucleotide triphosphate hydrolases"/>
    <property type="match status" value="2"/>
</dbReference>
<gene>
    <name evidence="8" type="ORF">ANCCAN_06960</name>
</gene>
<keyword evidence="4" id="KW-0347">Helicase</keyword>
<evidence type="ECO:0000259" key="6">
    <source>
        <dbReference type="Pfam" id="PF13086"/>
    </source>
</evidence>
<reference evidence="8 9" key="1">
    <citation type="submission" date="2014-10" db="EMBL/GenBank/DDBJ databases">
        <title>Draft genome of the hookworm Ancylostoma caninum.</title>
        <authorList>
            <person name="Mitreva M."/>
        </authorList>
    </citation>
    <scope>NUCLEOTIDE SEQUENCE [LARGE SCALE GENOMIC DNA]</scope>
    <source>
        <strain evidence="8 9">Baltimore</strain>
    </source>
</reference>
<dbReference type="PANTHER" id="PTHR43788">
    <property type="entry name" value="DNA2/NAM7 HELICASE FAMILY MEMBER"/>
    <property type="match status" value="1"/>
</dbReference>
<dbReference type="GO" id="GO:0043139">
    <property type="term" value="F:5'-3' DNA helicase activity"/>
    <property type="evidence" value="ECO:0007669"/>
    <property type="project" value="TreeGrafter"/>
</dbReference>
<evidence type="ECO:0000259" key="7">
    <source>
        <dbReference type="Pfam" id="PF13087"/>
    </source>
</evidence>
<evidence type="ECO:0008006" key="10">
    <source>
        <dbReference type="Google" id="ProtNLM"/>
    </source>
</evidence>
<dbReference type="GO" id="GO:0005524">
    <property type="term" value="F:ATP binding"/>
    <property type="evidence" value="ECO:0007669"/>
    <property type="project" value="UniProtKB-KW"/>
</dbReference>
<name>A0A368GUQ2_ANCCA</name>
<dbReference type="CDD" id="cd18808">
    <property type="entry name" value="SF1_C_Upf1"/>
    <property type="match status" value="1"/>
</dbReference>
<evidence type="ECO:0000256" key="3">
    <source>
        <dbReference type="ARBA" id="ARBA00022801"/>
    </source>
</evidence>
<comment type="similarity">
    <text evidence="1">Belongs to the DNA2/NAM7 helicase family.</text>
</comment>
<dbReference type="InterPro" id="IPR041679">
    <property type="entry name" value="DNA2/NAM7-like_C"/>
</dbReference>
<feature type="domain" description="DNA2/NAM7 helicase-like C-terminal" evidence="7">
    <location>
        <begin position="489"/>
        <end position="675"/>
    </location>
</feature>
<dbReference type="AlphaFoldDB" id="A0A368GUQ2"/>
<evidence type="ECO:0000313" key="8">
    <source>
        <dbReference type="EMBL" id="RCN47029.1"/>
    </source>
</evidence>
<dbReference type="PANTHER" id="PTHR43788:SF16">
    <property type="entry name" value="HELICASE WITH ZINC FINGER 2"/>
    <property type="match status" value="1"/>
</dbReference>
<dbReference type="Pfam" id="PF13087">
    <property type="entry name" value="AAA_12"/>
    <property type="match status" value="1"/>
</dbReference>
<dbReference type="InterPro" id="IPR027417">
    <property type="entry name" value="P-loop_NTPase"/>
</dbReference>
<comment type="caution">
    <text evidence="8">The sequence shown here is derived from an EMBL/GenBank/DDBJ whole genome shotgun (WGS) entry which is preliminary data.</text>
</comment>
<dbReference type="Proteomes" id="UP000252519">
    <property type="component" value="Unassembled WGS sequence"/>
</dbReference>
<dbReference type="InterPro" id="IPR047187">
    <property type="entry name" value="SF1_C_Upf1"/>
</dbReference>
<dbReference type="STRING" id="29170.A0A368GUQ2"/>